<organism evidence="4 5">
    <name type="scientific">Fructobacillus durionis</name>
    <dbReference type="NCBI Taxonomy" id="283737"/>
    <lineage>
        <taxon>Bacteria</taxon>
        <taxon>Bacillati</taxon>
        <taxon>Bacillota</taxon>
        <taxon>Bacilli</taxon>
        <taxon>Lactobacillales</taxon>
        <taxon>Lactobacillaceae</taxon>
        <taxon>Fructobacillus</taxon>
    </lineage>
</organism>
<evidence type="ECO:0000256" key="1">
    <source>
        <dbReference type="ARBA" id="ARBA00001946"/>
    </source>
</evidence>
<reference evidence="4 5" key="1">
    <citation type="submission" date="2016-10" db="EMBL/GenBank/DDBJ databases">
        <authorList>
            <person name="de Groot N.N."/>
        </authorList>
    </citation>
    <scope>NUCLEOTIDE SEQUENCE [LARGE SCALE GENOMIC DNA]</scope>
    <source>
        <strain evidence="4 5">DSM 19113</strain>
    </source>
</reference>
<protein>
    <submittedName>
        <fullName evidence="4">ADP-ribose pyrophosphatase YjhB, NUDIX family</fullName>
    </submittedName>
</protein>
<comment type="cofactor">
    <cofactor evidence="1">
        <name>Mg(2+)</name>
        <dbReference type="ChEBI" id="CHEBI:18420"/>
    </cofactor>
</comment>
<dbReference type="Gene3D" id="3.90.79.10">
    <property type="entry name" value="Nucleoside Triphosphate Pyrophosphohydrolase"/>
    <property type="match status" value="1"/>
</dbReference>
<dbReference type="PANTHER" id="PTHR43046">
    <property type="entry name" value="GDP-MANNOSE MANNOSYL HYDROLASE"/>
    <property type="match status" value="1"/>
</dbReference>
<evidence type="ECO:0000259" key="3">
    <source>
        <dbReference type="PROSITE" id="PS51462"/>
    </source>
</evidence>
<feature type="domain" description="Nudix hydrolase" evidence="3">
    <location>
        <begin position="18"/>
        <end position="153"/>
    </location>
</feature>
<evidence type="ECO:0000256" key="2">
    <source>
        <dbReference type="ARBA" id="ARBA00022801"/>
    </source>
</evidence>
<dbReference type="AlphaFoldDB" id="A0A1I1FQJ8"/>
<keyword evidence="2" id="KW-0378">Hydrolase</keyword>
<evidence type="ECO:0000313" key="4">
    <source>
        <dbReference type="EMBL" id="SFC01282.1"/>
    </source>
</evidence>
<sequence>MEQNYIARMRAKVGHEGMIFNSAFGVLWNEAHDAILLEKRGDSAVGYGFPGGFLEYGDSPMQAVVREFKEETNLDVEVVRMLGMATHVNPKNSWGDAQETISMGFEVKLVEGATADHLKADGTETLSVEFVPVNPRPKMFVPAAQDTLERVLTINEENEQPWLREAAKNDD</sequence>
<dbReference type="PANTHER" id="PTHR43046:SF2">
    <property type="entry name" value="8-OXO-DGTP DIPHOSPHATASE-RELATED"/>
    <property type="match status" value="1"/>
</dbReference>
<dbReference type="GO" id="GO:0016787">
    <property type="term" value="F:hydrolase activity"/>
    <property type="evidence" value="ECO:0007669"/>
    <property type="project" value="UniProtKB-KW"/>
</dbReference>
<keyword evidence="5" id="KW-1185">Reference proteome</keyword>
<dbReference type="RefSeq" id="WP_091502367.1">
    <property type="nucleotide sequence ID" value="NZ_FOLI01000003.1"/>
</dbReference>
<dbReference type="InterPro" id="IPR015797">
    <property type="entry name" value="NUDIX_hydrolase-like_dom_sf"/>
</dbReference>
<dbReference type="EMBL" id="FOLI01000003">
    <property type="protein sequence ID" value="SFC01282.1"/>
    <property type="molecule type" value="Genomic_DNA"/>
</dbReference>
<dbReference type="STRING" id="283737.SAMN05660453_0840"/>
<dbReference type="OrthoDB" id="9787476at2"/>
<name>A0A1I1FQJ8_9LACO</name>
<gene>
    <name evidence="4" type="ORF">SAMN05660453_0840</name>
</gene>
<dbReference type="SUPFAM" id="SSF55811">
    <property type="entry name" value="Nudix"/>
    <property type="match status" value="1"/>
</dbReference>
<evidence type="ECO:0000313" key="5">
    <source>
        <dbReference type="Proteomes" id="UP000199376"/>
    </source>
</evidence>
<dbReference type="PROSITE" id="PS51462">
    <property type="entry name" value="NUDIX"/>
    <property type="match status" value="1"/>
</dbReference>
<dbReference type="Proteomes" id="UP000199376">
    <property type="component" value="Unassembled WGS sequence"/>
</dbReference>
<proteinExistence type="predicted"/>
<dbReference type="InterPro" id="IPR000086">
    <property type="entry name" value="NUDIX_hydrolase_dom"/>
</dbReference>
<dbReference type="Pfam" id="PF00293">
    <property type="entry name" value="NUDIX"/>
    <property type="match status" value="1"/>
</dbReference>
<accession>A0A1I1FQJ8</accession>